<evidence type="ECO:0000259" key="1">
    <source>
        <dbReference type="Pfam" id="PF00535"/>
    </source>
</evidence>
<dbReference type="KEGG" id="sera:Ser39006_011580"/>
<dbReference type="Gene3D" id="3.40.50.2000">
    <property type="entry name" value="Glycogen Phosphorylase B"/>
    <property type="match status" value="1"/>
</dbReference>
<dbReference type="InterPro" id="IPR001173">
    <property type="entry name" value="Glyco_trans_2-like"/>
</dbReference>
<accession>A0A2I5TJI3</accession>
<dbReference type="EMBL" id="CP025084">
    <property type="protein sequence ID" value="AUH04711.1"/>
    <property type="molecule type" value="Genomic_DNA"/>
</dbReference>
<dbReference type="Pfam" id="PF00535">
    <property type="entry name" value="Glycos_transf_2"/>
    <property type="match status" value="1"/>
</dbReference>
<reference evidence="2 5" key="3">
    <citation type="submission" date="2017-11" db="EMBL/GenBank/DDBJ databases">
        <title>Complete genome sequence of Serratia sp. ATCC 39006 LacA.</title>
        <authorList>
            <person name="Hampton H.G."/>
            <person name="Jackson S.A."/>
            <person name="Jauregui R."/>
            <person name="Poulter G.T.M."/>
            <person name="Salmond G.P.C."/>
            <person name="Fineran P.C."/>
        </authorList>
    </citation>
    <scope>NUCLEOTIDE SEQUENCE [LARGE SCALE GENOMIC DNA]</scope>
    <source>
        <strain evidence="2 5">ATCC 39006</strain>
    </source>
</reference>
<sequence>MLMCVFCFSICPSTMLTFKDIYMPRALLSINQLSEFHYEQVVILEAIRYLVTNGWLVDVYTHYYGGACQKEIGQWDLKDQILIVDQWSHESYEFDNHYEFLWVQDSIFSVDMLSRLESTGIESNIVFSHLSTSPTTYLNHYLEGQLADSILCVSSAHAQMFIQAGISHDKIESGYWVAEHFCKSEHYRRCEKLSHALIITEQSAQEVHELQKQLMVNGITSDCVTSGAASAAQFNSADVVISTLEGVAYALCMGIPAYVYGEHGGIGYLSDKNIQLAIKEGFSASESSRKIDIASLINELRSGFEIALNFSVAHQAEFINRWRFSRRFSSLLEKLAPPYLKKISEPVVQELALHNKIRKSVALPPYSLARWQQDRRPSATRAILLRTILESQDSLGKIAVVLVDNKGNAIEIKRSLASLSEQLLLPSQLLIISPLVQPDGFTQGEWITSSVHWAEEINTRLTAFDEGYLFVIYSGDLLEPQALLLLAEHRVCNSHSLVCYVDEDVLNGCEPEKLVLKPDSNIDMLRSFPYIGKSLAFSPQHAVQVGGLNTELQDAVLVDLAWRFVEQVGAQALGHVTEVLLHAEESVVDWLQKGKVLDLSATAVKAHLSRLSIGAQVSGGACQGTLKISYDLPVQPLISIVVPTRDNLSVLRKCVESLMERTLYPHYELLIVDNNSQDAAACQFLNQLDCMKLGNIRILRWPDAFNFSAINNYAVEHARGDVLLFLNNDIEITDSNWLSVLLQHALRPEVGMVGCKLVFSNGSIQHAGFILGLDGAAAIACQGMDGDSDGYLNGLKVTHNVSAVSAACMMMRRDVFTELGGFDTQDFPVYFGDVDLSLKARQRGYLIVWTPEIQLHHQGGATRLRSDLSGIEPQADDAQIDRLFQHWLPQLANDPAYHPAFSREVPGFQFSITSSRCQTPLPGRPLPVVLGCHADWFGCGHYRVIQPFKHLEQNACIEGGLHLGPMINLTDVARVDPDVIILQGATGEKIPQLMQHYRKYNRAKVVLEYDDYLPNIPVANHARHRISQDVIRRIRRAIEQADWLVVSTPELAKEYEPFHSDIRVALNRLPPELWENLVSYRRISKKARVGWAGGSSHAGDLALIKGVVKALENEVEWVFMGMKPSDVACEFHMGVPIEFYPEKLASLNLDLAIVPLEINQFNRCKSNLRLLEMGACGVPVICTDIEPYRCDLPVTLVNNRFRDWVDAIRMHINDIEATSRMGDALRNAIRQNWMLEGTGLESWLTAWMP</sequence>
<proteinExistence type="predicted"/>
<dbReference type="Gene3D" id="3.90.550.10">
    <property type="entry name" value="Spore Coat Polysaccharide Biosynthesis Protein SpsA, Chain A"/>
    <property type="match status" value="1"/>
</dbReference>
<evidence type="ECO:0000313" key="2">
    <source>
        <dbReference type="EMBL" id="AUH00391.1"/>
    </source>
</evidence>
<dbReference type="Proteomes" id="UP000233778">
    <property type="component" value="Chromosome"/>
</dbReference>
<dbReference type="CDD" id="cd04186">
    <property type="entry name" value="GT_2_like_c"/>
    <property type="match status" value="1"/>
</dbReference>
<evidence type="ECO:0000313" key="4">
    <source>
        <dbReference type="Proteomes" id="UP000017700"/>
    </source>
</evidence>
<evidence type="ECO:0000313" key="5">
    <source>
        <dbReference type="Proteomes" id="UP000233778"/>
    </source>
</evidence>
<evidence type="ECO:0000313" key="3">
    <source>
        <dbReference type="EMBL" id="AUH04711.1"/>
    </source>
</evidence>
<reference evidence="3 4" key="1">
    <citation type="journal article" date="2013" name="Genome Announc.">
        <title>Draft genome sequence of Serratia sp. strain ATCC 39006, a model bacterium for analysis of the biosynthesis and regulation of prodigiosin, a carbapenem, and gas vesicles.</title>
        <authorList>
            <person name="Fineran P.C."/>
            <person name="Iglesias Cans M.C."/>
            <person name="Ramsay J.P."/>
            <person name="Wilf N.M."/>
            <person name="Cossyleon D."/>
            <person name="McNeil M.B."/>
            <person name="Williamson N.R."/>
            <person name="Monson R.E."/>
            <person name="Becher S.A."/>
            <person name="Stanton J.A."/>
            <person name="Brugger K."/>
            <person name="Brown S.D."/>
            <person name="Salmond G.P."/>
        </authorList>
    </citation>
    <scope>NUCLEOTIDE SEQUENCE [LARGE SCALE GENOMIC DNA]</scope>
    <source>
        <strain evidence="3">ATCC 39006</strain>
        <strain evidence="4">ATCC 39006 / SC 11482</strain>
    </source>
</reference>
<dbReference type="EMBL" id="CP025085">
    <property type="protein sequence ID" value="AUH00391.1"/>
    <property type="molecule type" value="Genomic_DNA"/>
</dbReference>
<dbReference type="STRING" id="104623.Ser39006_03157"/>
<dbReference type="SUPFAM" id="SSF53448">
    <property type="entry name" value="Nucleotide-diphospho-sugar transferases"/>
    <property type="match status" value="1"/>
</dbReference>
<keyword evidence="4" id="KW-1185">Reference proteome</keyword>
<reference evidence="3" key="4">
    <citation type="submission" date="2017-11" db="EMBL/GenBank/DDBJ databases">
        <title>Complete genome sequence of Serratia sp. ATCC 39006.</title>
        <authorList>
            <person name="Hampton H.G."/>
            <person name="Jackson S.A."/>
            <person name="Jauregui R."/>
            <person name="Poulter G.T.M."/>
            <person name="Salmond G.P.C."/>
            <person name="Fineran P.C."/>
        </authorList>
    </citation>
    <scope>NUCLEOTIDE SEQUENCE</scope>
    <source>
        <strain evidence="3">ATCC 39006</strain>
    </source>
</reference>
<dbReference type="Proteomes" id="UP000017700">
    <property type="component" value="Chromosome"/>
</dbReference>
<organism evidence="3 4">
    <name type="scientific">Serratia sp. (strain ATCC 39006)</name>
    <name type="common">Prodigiosinella confusarubida</name>
    <dbReference type="NCBI Taxonomy" id="104623"/>
    <lineage>
        <taxon>Bacteria</taxon>
        <taxon>Pseudomonadati</taxon>
        <taxon>Pseudomonadota</taxon>
        <taxon>Gammaproteobacteria</taxon>
        <taxon>Enterobacterales</taxon>
        <taxon>Pectobacteriaceae</taxon>
        <taxon>Prodigiosinella</taxon>
    </lineage>
</organism>
<protein>
    <recommendedName>
        <fullName evidence="1">Glycosyltransferase 2-like domain-containing protein</fullName>
    </recommendedName>
</protein>
<feature type="domain" description="Glycosyltransferase 2-like" evidence="1">
    <location>
        <begin position="639"/>
        <end position="819"/>
    </location>
</feature>
<dbReference type="KEGG" id="serq:CWC46_11575"/>
<dbReference type="PANTHER" id="PTHR43179:SF7">
    <property type="entry name" value="RHAMNOSYLTRANSFERASE WBBL"/>
    <property type="match status" value="1"/>
</dbReference>
<dbReference type="PANTHER" id="PTHR43179">
    <property type="entry name" value="RHAMNOSYLTRANSFERASE WBBL"/>
    <property type="match status" value="1"/>
</dbReference>
<dbReference type="AlphaFoldDB" id="A0A2I5TJI3"/>
<dbReference type="InterPro" id="IPR029044">
    <property type="entry name" value="Nucleotide-diphossugar_trans"/>
</dbReference>
<gene>
    <name evidence="2" type="ORF">CWC46_11575</name>
    <name evidence="3" type="ORF">Ser39006_011580</name>
</gene>
<dbReference type="SUPFAM" id="SSF53756">
    <property type="entry name" value="UDP-Glycosyltransferase/glycogen phosphorylase"/>
    <property type="match status" value="1"/>
</dbReference>
<reference evidence="3" key="2">
    <citation type="submission" date="2013-09" db="EMBL/GenBank/DDBJ databases">
        <authorList>
            <person name="Wang G."/>
            <person name="Yang Y."/>
            <person name="Su Y."/>
        </authorList>
    </citation>
    <scope>NUCLEOTIDE SEQUENCE</scope>
    <source>
        <strain evidence="3">ATCC 39006</strain>
    </source>
</reference>
<name>A0A2I5TJI3_SERS3</name>